<gene>
    <name evidence="3" type="ORF">CJ199_07755</name>
</gene>
<dbReference type="CDD" id="cd05288">
    <property type="entry name" value="PGDH"/>
    <property type="match status" value="1"/>
</dbReference>
<dbReference type="InterPro" id="IPR036291">
    <property type="entry name" value="NAD(P)-bd_dom_sf"/>
</dbReference>
<dbReference type="OrthoDB" id="9805663at2"/>
<dbReference type="InterPro" id="IPR020843">
    <property type="entry name" value="ER"/>
</dbReference>
<name>A0A2N6VLT8_9MICO</name>
<evidence type="ECO:0000256" key="1">
    <source>
        <dbReference type="ARBA" id="ARBA00023002"/>
    </source>
</evidence>
<evidence type="ECO:0000313" key="4">
    <source>
        <dbReference type="Proteomes" id="UP000235598"/>
    </source>
</evidence>
<dbReference type="Pfam" id="PF00107">
    <property type="entry name" value="ADH_zinc_N"/>
    <property type="match status" value="1"/>
</dbReference>
<dbReference type="InterPro" id="IPR011032">
    <property type="entry name" value="GroES-like_sf"/>
</dbReference>
<dbReference type="PANTHER" id="PTHR43205:SF7">
    <property type="entry name" value="PROSTAGLANDIN REDUCTASE 1"/>
    <property type="match status" value="1"/>
</dbReference>
<dbReference type="GO" id="GO:0016628">
    <property type="term" value="F:oxidoreductase activity, acting on the CH-CH group of donors, NAD or NADP as acceptor"/>
    <property type="evidence" value="ECO:0007669"/>
    <property type="project" value="InterPro"/>
</dbReference>
<dbReference type="InterPro" id="IPR045010">
    <property type="entry name" value="MDR_fam"/>
</dbReference>
<organism evidence="3 4">
    <name type="scientific">Brevibacterium paucivorans</name>
    <dbReference type="NCBI Taxonomy" id="170994"/>
    <lineage>
        <taxon>Bacteria</taxon>
        <taxon>Bacillati</taxon>
        <taxon>Actinomycetota</taxon>
        <taxon>Actinomycetes</taxon>
        <taxon>Micrococcales</taxon>
        <taxon>Brevibacteriaceae</taxon>
        <taxon>Brevibacterium</taxon>
    </lineage>
</organism>
<evidence type="ECO:0000313" key="3">
    <source>
        <dbReference type="EMBL" id="PMD04983.1"/>
    </source>
</evidence>
<proteinExistence type="predicted"/>
<dbReference type="InterPro" id="IPR013149">
    <property type="entry name" value="ADH-like_C"/>
</dbReference>
<sequence length="361" mass="38453">MTVSKAYVLNERPTAAPDANTFAVKEIPVRAPGDGELLLRTLYLSLDPYMRGRLSEAKSYAKPVELGEVMVGATVAEVVDSNADGFSTGDIVLGYGGWQTYSVERAKYVRKLDPDVVPVTTALGVLGMPGFTAYAGLLEIGKPQPGETVAVAAATGPVGSAVGQIAKIKGARAVGIAGGPQKVEQLREFGFDVCADHRDPDFKQNLRDAVGKGSWVERGGAVVNRRGAGEESAPSGIDVYFENVGGTVWQAVMPLLNTFARVPVCGLVANYNGTTDPSPAGGMEKLMMLSLAKSLTIRGFIQSEFVRDLEPQFLKDMTEWVASGQVKYLEDITNGFENTVDAFVGMLEGKNFGKTIVKFAD</sequence>
<dbReference type="InterPro" id="IPR041694">
    <property type="entry name" value="ADH_N_2"/>
</dbReference>
<protein>
    <submittedName>
        <fullName evidence="3">NADP-dependent oxidoreductase</fullName>
    </submittedName>
</protein>
<dbReference type="Gene3D" id="3.40.50.720">
    <property type="entry name" value="NAD(P)-binding Rossmann-like Domain"/>
    <property type="match status" value="1"/>
</dbReference>
<dbReference type="SUPFAM" id="SSF51735">
    <property type="entry name" value="NAD(P)-binding Rossmann-fold domains"/>
    <property type="match status" value="1"/>
</dbReference>
<keyword evidence="1" id="KW-0560">Oxidoreductase</keyword>
<dbReference type="Proteomes" id="UP000235598">
    <property type="component" value="Unassembled WGS sequence"/>
</dbReference>
<dbReference type="EMBL" id="PNHK01000003">
    <property type="protein sequence ID" value="PMD04983.1"/>
    <property type="molecule type" value="Genomic_DNA"/>
</dbReference>
<dbReference type="Gene3D" id="3.90.180.10">
    <property type="entry name" value="Medium-chain alcohol dehydrogenases, catalytic domain"/>
    <property type="match status" value="1"/>
</dbReference>
<evidence type="ECO:0000259" key="2">
    <source>
        <dbReference type="SMART" id="SM00829"/>
    </source>
</evidence>
<dbReference type="SMART" id="SM00829">
    <property type="entry name" value="PKS_ER"/>
    <property type="match status" value="1"/>
</dbReference>
<dbReference type="RefSeq" id="WP_102238924.1">
    <property type="nucleotide sequence ID" value="NZ_PNHK01000003.1"/>
</dbReference>
<dbReference type="PANTHER" id="PTHR43205">
    <property type="entry name" value="PROSTAGLANDIN REDUCTASE"/>
    <property type="match status" value="1"/>
</dbReference>
<comment type="caution">
    <text evidence="3">The sequence shown here is derived from an EMBL/GenBank/DDBJ whole genome shotgun (WGS) entry which is preliminary data.</text>
</comment>
<dbReference type="SUPFAM" id="SSF50129">
    <property type="entry name" value="GroES-like"/>
    <property type="match status" value="2"/>
</dbReference>
<dbReference type="AlphaFoldDB" id="A0A2N6VLT8"/>
<dbReference type="Pfam" id="PF16884">
    <property type="entry name" value="ADH_N_2"/>
    <property type="match status" value="1"/>
</dbReference>
<feature type="domain" description="Enoyl reductase (ER)" evidence="2">
    <location>
        <begin position="15"/>
        <end position="357"/>
    </location>
</feature>
<reference evidence="3 4" key="1">
    <citation type="submission" date="2017-09" db="EMBL/GenBank/DDBJ databases">
        <title>Bacterial strain isolated from the female urinary microbiota.</title>
        <authorList>
            <person name="Thomas-White K."/>
            <person name="Kumar N."/>
            <person name="Forster S."/>
            <person name="Putonti C."/>
            <person name="Lawley T."/>
            <person name="Wolfe A.J."/>
        </authorList>
    </citation>
    <scope>NUCLEOTIDE SEQUENCE [LARGE SCALE GENOMIC DNA]</scope>
    <source>
        <strain evidence="3 4">UMB1301</strain>
    </source>
</reference>
<accession>A0A2N6VLT8</accession>